<dbReference type="AlphaFoldDB" id="A0A2S7CR79"/>
<name>A0A2S7CR79_9XANT</name>
<evidence type="ECO:0000313" key="2">
    <source>
        <dbReference type="EMBL" id="PPU64094.1"/>
    </source>
</evidence>
<sequence>MAAPVRDASGSATRRLRYPFTPRDIGPLYGERWRVAPDDGKDEVSCSWTYTIASPHTLTPTPALRPGPHSQRGRSKARAPVARNPCLLAPAGEGLAAAGERRTAVLPSPAGTLPSFMEGKVLCRGRCAAENCQWPRR</sequence>
<evidence type="ECO:0000256" key="1">
    <source>
        <dbReference type="SAM" id="MobiDB-lite"/>
    </source>
</evidence>
<dbReference type="Proteomes" id="UP000237872">
    <property type="component" value="Unassembled WGS sequence"/>
</dbReference>
<evidence type="ECO:0000313" key="3">
    <source>
        <dbReference type="Proteomes" id="UP000237872"/>
    </source>
</evidence>
<proteinExistence type="predicted"/>
<gene>
    <name evidence="2" type="ORF">XcodCFBP4690_10655</name>
</gene>
<comment type="caution">
    <text evidence="2">The sequence shown here is derived from an EMBL/GenBank/DDBJ whole genome shotgun (WGS) entry which is preliminary data.</text>
</comment>
<reference evidence="2 3" key="1">
    <citation type="submission" date="2016-08" db="EMBL/GenBank/DDBJ databases">
        <authorList>
            <person name="Seilhamer J.J."/>
        </authorList>
    </citation>
    <scope>NUCLEOTIDE SEQUENCE [LARGE SCALE GENOMIC DNA]</scope>
    <source>
        <strain evidence="2 3">CFBP4690</strain>
    </source>
</reference>
<protein>
    <submittedName>
        <fullName evidence="2">Uncharacterized protein</fullName>
    </submittedName>
</protein>
<accession>A0A2S7CR79</accession>
<dbReference type="EMBL" id="MDEC01000012">
    <property type="protein sequence ID" value="PPU64094.1"/>
    <property type="molecule type" value="Genomic_DNA"/>
</dbReference>
<feature type="region of interest" description="Disordered" evidence="1">
    <location>
        <begin position="57"/>
        <end position="82"/>
    </location>
</feature>
<organism evidence="2 3">
    <name type="scientific">Xanthomonas codiaei</name>
    <dbReference type="NCBI Taxonomy" id="56463"/>
    <lineage>
        <taxon>Bacteria</taxon>
        <taxon>Pseudomonadati</taxon>
        <taxon>Pseudomonadota</taxon>
        <taxon>Gammaproteobacteria</taxon>
        <taxon>Lysobacterales</taxon>
        <taxon>Lysobacteraceae</taxon>
        <taxon>Xanthomonas</taxon>
    </lineage>
</organism>